<dbReference type="GeneID" id="36525562"/>
<dbReference type="Proteomes" id="UP000234585">
    <property type="component" value="Unassembled WGS sequence"/>
</dbReference>
<keyword evidence="3" id="KW-0862">Zinc</keyword>
<dbReference type="GO" id="GO:0005655">
    <property type="term" value="C:nucleolar ribonuclease P complex"/>
    <property type="evidence" value="ECO:0007669"/>
    <property type="project" value="TreeGrafter"/>
</dbReference>
<organism evidence="6 7">
    <name type="scientific">Aspergillus candidus</name>
    <dbReference type="NCBI Taxonomy" id="41067"/>
    <lineage>
        <taxon>Eukaryota</taxon>
        <taxon>Fungi</taxon>
        <taxon>Dikarya</taxon>
        <taxon>Ascomycota</taxon>
        <taxon>Pezizomycotina</taxon>
        <taxon>Eurotiomycetes</taxon>
        <taxon>Eurotiomycetidae</taxon>
        <taxon>Eurotiales</taxon>
        <taxon>Aspergillaceae</taxon>
        <taxon>Aspergillus</taxon>
        <taxon>Aspergillus subgen. Circumdati</taxon>
    </lineage>
</organism>
<evidence type="ECO:0000256" key="3">
    <source>
        <dbReference type="ARBA" id="ARBA00022833"/>
    </source>
</evidence>
<dbReference type="OrthoDB" id="128536at2759"/>
<feature type="compositionally biased region" description="Low complexity" evidence="5">
    <location>
        <begin position="83"/>
        <end position="92"/>
    </location>
</feature>
<feature type="compositionally biased region" description="Polar residues" evidence="5">
    <location>
        <begin position="73"/>
        <end position="82"/>
    </location>
</feature>
<dbReference type="STRING" id="41067.A0A2I2FEH8"/>
<evidence type="ECO:0000313" key="7">
    <source>
        <dbReference type="Proteomes" id="UP000234585"/>
    </source>
</evidence>
<protein>
    <submittedName>
        <fullName evidence="6">Rpr2-domain-containing protein</fullName>
    </submittedName>
</protein>
<dbReference type="GO" id="GO:0008033">
    <property type="term" value="P:tRNA processing"/>
    <property type="evidence" value="ECO:0007669"/>
    <property type="project" value="UniProtKB-KW"/>
</dbReference>
<keyword evidence="7" id="KW-1185">Reference proteome</keyword>
<accession>A0A2I2FEH8</accession>
<evidence type="ECO:0000256" key="2">
    <source>
        <dbReference type="ARBA" id="ARBA00022723"/>
    </source>
</evidence>
<keyword evidence="2" id="KW-0479">Metal-binding</keyword>
<dbReference type="Pfam" id="PF04032">
    <property type="entry name" value="Rpr2"/>
    <property type="match status" value="1"/>
</dbReference>
<proteinExistence type="inferred from homology"/>
<reference evidence="6 7" key="1">
    <citation type="submission" date="2017-12" db="EMBL/GenBank/DDBJ databases">
        <authorList>
            <consortium name="DOE Joint Genome Institute"/>
            <person name="Haridas S."/>
            <person name="Kjaerbolling I."/>
            <person name="Vesth T.C."/>
            <person name="Frisvad J.C."/>
            <person name="Nybo J.L."/>
            <person name="Theobald S."/>
            <person name="Kuo A."/>
            <person name="Bowyer P."/>
            <person name="Matsuda Y."/>
            <person name="Mondo S."/>
            <person name="Lyhne E.K."/>
            <person name="Kogle M.E."/>
            <person name="Clum A."/>
            <person name="Lipzen A."/>
            <person name="Salamov A."/>
            <person name="Ngan C.Y."/>
            <person name="Daum C."/>
            <person name="Chiniquy J."/>
            <person name="Barry K."/>
            <person name="LaButti K."/>
            <person name="Simmons B.A."/>
            <person name="Magnuson J.K."/>
            <person name="Mortensen U.H."/>
            <person name="Larsen T.O."/>
            <person name="Grigoriev I.V."/>
            <person name="Baker S.E."/>
            <person name="Andersen M.R."/>
            <person name="Nordberg H.P."/>
            <person name="Cantor M.N."/>
            <person name="Hua S.X."/>
        </authorList>
    </citation>
    <scope>NUCLEOTIDE SEQUENCE [LARGE SCALE GENOMIC DNA]</scope>
    <source>
        <strain evidence="6 7">CBS 102.13</strain>
    </source>
</reference>
<feature type="region of interest" description="Disordered" evidence="5">
    <location>
        <begin position="169"/>
        <end position="200"/>
    </location>
</feature>
<feature type="region of interest" description="Disordered" evidence="5">
    <location>
        <begin position="73"/>
        <end position="93"/>
    </location>
</feature>
<evidence type="ECO:0000256" key="5">
    <source>
        <dbReference type="SAM" id="MobiDB-lite"/>
    </source>
</evidence>
<gene>
    <name evidence="6" type="ORF">BDW47DRAFT_18743</name>
</gene>
<keyword evidence="1" id="KW-0819">tRNA processing</keyword>
<dbReference type="RefSeq" id="XP_024673011.1">
    <property type="nucleotide sequence ID" value="XM_024818402.1"/>
</dbReference>
<sequence>MAKPKAKKANTGGANSHIRARLDYLNKAAAFLQSTAQLPGPPARGTPNDHNEDDMDLSPNAARVVPQITGVLTDQNPANSHKTTSTTTTTTTPQHLTQLSRNYISQMRGVSLKTRTRLPIDVKRSFCKRCDTILTPGITSTQEIQNASRDRRKPWADVRVVRCGTCQTEKRFPQTEKRSRKLPDRRKDKEQKQVHVVDES</sequence>
<feature type="region of interest" description="Disordered" evidence="5">
    <location>
        <begin position="33"/>
        <end position="53"/>
    </location>
</feature>
<evidence type="ECO:0000256" key="1">
    <source>
        <dbReference type="ARBA" id="ARBA00022694"/>
    </source>
</evidence>
<comment type="similarity">
    <text evidence="4">Belongs to the eukaryotic/archaeal RNase P protein component 4 family.</text>
</comment>
<dbReference type="GO" id="GO:0046872">
    <property type="term" value="F:metal ion binding"/>
    <property type="evidence" value="ECO:0007669"/>
    <property type="project" value="UniProtKB-KW"/>
</dbReference>
<evidence type="ECO:0000256" key="4">
    <source>
        <dbReference type="ARBA" id="ARBA00038402"/>
    </source>
</evidence>
<dbReference type="EMBL" id="KZ559132">
    <property type="protein sequence ID" value="PLB38999.1"/>
    <property type="molecule type" value="Genomic_DNA"/>
</dbReference>
<dbReference type="InterPro" id="IPR007175">
    <property type="entry name" value="Rpr2/Snm1/Rpp21"/>
</dbReference>
<evidence type="ECO:0000313" key="6">
    <source>
        <dbReference type="EMBL" id="PLB38999.1"/>
    </source>
</evidence>
<dbReference type="Gene3D" id="6.20.50.20">
    <property type="match status" value="1"/>
</dbReference>
<dbReference type="PANTHER" id="PTHR14742:SF0">
    <property type="entry name" value="RIBONUCLEASE P PROTEIN SUBUNIT P21"/>
    <property type="match status" value="1"/>
</dbReference>
<dbReference type="AlphaFoldDB" id="A0A2I2FEH8"/>
<dbReference type="PANTHER" id="PTHR14742">
    <property type="entry name" value="RIBONUCLEASE P SUBUNIT P21"/>
    <property type="match status" value="1"/>
</dbReference>
<name>A0A2I2FEH8_ASPCN</name>